<organism evidence="1 2">
    <name type="scientific">Echria macrotheca</name>
    <dbReference type="NCBI Taxonomy" id="438768"/>
    <lineage>
        <taxon>Eukaryota</taxon>
        <taxon>Fungi</taxon>
        <taxon>Dikarya</taxon>
        <taxon>Ascomycota</taxon>
        <taxon>Pezizomycotina</taxon>
        <taxon>Sordariomycetes</taxon>
        <taxon>Sordariomycetidae</taxon>
        <taxon>Sordariales</taxon>
        <taxon>Schizotheciaceae</taxon>
        <taxon>Echria</taxon>
    </lineage>
</organism>
<keyword evidence="2" id="KW-1185">Reference proteome</keyword>
<accession>A0AAJ0F0F6</accession>
<protein>
    <submittedName>
        <fullName evidence="1">Uncharacterized protein</fullName>
    </submittedName>
</protein>
<dbReference type="AlphaFoldDB" id="A0AAJ0F0F6"/>
<evidence type="ECO:0000313" key="2">
    <source>
        <dbReference type="Proteomes" id="UP001239445"/>
    </source>
</evidence>
<name>A0AAJ0F0F6_9PEZI</name>
<comment type="caution">
    <text evidence="1">The sequence shown here is derived from an EMBL/GenBank/DDBJ whole genome shotgun (WGS) entry which is preliminary data.</text>
</comment>
<gene>
    <name evidence="1" type="ORF">QBC47DRAFT_365517</name>
</gene>
<sequence>MTKLTDDDSNSPRIHGVRHCQISPRHGLASLSLVNRRLGAYEAITPVLNCDARIFESGIHAHRLIPALVDNPHRRSRQRSRGQPRPQIIYESRQNLRPFVVYIYDGEVHNFSAKIQDIAWTRKVAVFTEYHSVEEASALRFTNFAYPALPHRFSMMIIINLCLPELTLLCGKIAF</sequence>
<dbReference type="Proteomes" id="UP001239445">
    <property type="component" value="Unassembled WGS sequence"/>
</dbReference>
<dbReference type="EMBL" id="MU839849">
    <property type="protein sequence ID" value="KAK1750071.1"/>
    <property type="molecule type" value="Genomic_DNA"/>
</dbReference>
<proteinExistence type="predicted"/>
<evidence type="ECO:0000313" key="1">
    <source>
        <dbReference type="EMBL" id="KAK1750071.1"/>
    </source>
</evidence>
<reference evidence="1" key="1">
    <citation type="submission" date="2023-06" db="EMBL/GenBank/DDBJ databases">
        <title>Genome-scale phylogeny and comparative genomics of the fungal order Sordariales.</title>
        <authorList>
            <consortium name="Lawrence Berkeley National Laboratory"/>
            <person name="Hensen N."/>
            <person name="Bonometti L."/>
            <person name="Westerberg I."/>
            <person name="Brannstrom I.O."/>
            <person name="Guillou S."/>
            <person name="Cros-Aarteil S."/>
            <person name="Calhoun S."/>
            <person name="Haridas S."/>
            <person name="Kuo A."/>
            <person name="Mondo S."/>
            <person name="Pangilinan J."/>
            <person name="Riley R."/>
            <person name="Labutti K."/>
            <person name="Andreopoulos B."/>
            <person name="Lipzen A."/>
            <person name="Chen C."/>
            <person name="Yanf M."/>
            <person name="Daum C."/>
            <person name="Ng V."/>
            <person name="Clum A."/>
            <person name="Steindorff A."/>
            <person name="Ohm R."/>
            <person name="Martin F."/>
            <person name="Silar P."/>
            <person name="Natvig D."/>
            <person name="Lalanne C."/>
            <person name="Gautier V."/>
            <person name="Ament-Velasquez S.L."/>
            <person name="Kruys A."/>
            <person name="Hutchinson M.I."/>
            <person name="Powell A.J."/>
            <person name="Barry K."/>
            <person name="Miller A.N."/>
            <person name="Grigoriev I.V."/>
            <person name="Debuchy R."/>
            <person name="Gladieux P."/>
            <person name="Thoren M.H."/>
            <person name="Johannesson H."/>
        </authorList>
    </citation>
    <scope>NUCLEOTIDE SEQUENCE</scope>
    <source>
        <strain evidence="1">PSN4</strain>
    </source>
</reference>